<gene>
    <name evidence="1" type="ORF">S01H4_50209</name>
</gene>
<name>X1C2L6_9ZZZZ</name>
<comment type="caution">
    <text evidence="1">The sequence shown here is derived from an EMBL/GenBank/DDBJ whole genome shotgun (WGS) entry which is preliminary data.</text>
</comment>
<sequence>LDSMLILYRYTTKVKKYTDRKGVSQVEIRLIGKASMRSGYNPLDIELGITTEMPEK</sequence>
<dbReference type="AlphaFoldDB" id="X1C2L6"/>
<evidence type="ECO:0000313" key="1">
    <source>
        <dbReference type="EMBL" id="GAG90668.1"/>
    </source>
</evidence>
<accession>X1C2L6</accession>
<reference evidence="1" key="1">
    <citation type="journal article" date="2014" name="Front. Microbiol.">
        <title>High frequency of phylogenetically diverse reductive dehalogenase-homologous genes in deep subseafloor sedimentary metagenomes.</title>
        <authorList>
            <person name="Kawai M."/>
            <person name="Futagami T."/>
            <person name="Toyoda A."/>
            <person name="Takaki Y."/>
            <person name="Nishi S."/>
            <person name="Hori S."/>
            <person name="Arai W."/>
            <person name="Tsubouchi T."/>
            <person name="Morono Y."/>
            <person name="Uchiyama I."/>
            <person name="Ito T."/>
            <person name="Fujiyama A."/>
            <person name="Inagaki F."/>
            <person name="Takami H."/>
        </authorList>
    </citation>
    <scope>NUCLEOTIDE SEQUENCE</scope>
    <source>
        <strain evidence="1">Expedition CK06-06</strain>
    </source>
</reference>
<dbReference type="EMBL" id="BART01028484">
    <property type="protein sequence ID" value="GAG90668.1"/>
    <property type="molecule type" value="Genomic_DNA"/>
</dbReference>
<organism evidence="1">
    <name type="scientific">marine sediment metagenome</name>
    <dbReference type="NCBI Taxonomy" id="412755"/>
    <lineage>
        <taxon>unclassified sequences</taxon>
        <taxon>metagenomes</taxon>
        <taxon>ecological metagenomes</taxon>
    </lineage>
</organism>
<proteinExistence type="predicted"/>
<protein>
    <submittedName>
        <fullName evidence="1">Uncharacterized protein</fullName>
    </submittedName>
</protein>
<feature type="non-terminal residue" evidence="1">
    <location>
        <position position="1"/>
    </location>
</feature>